<keyword evidence="3" id="KW-1185">Reference proteome</keyword>
<feature type="compositionally biased region" description="Basic and acidic residues" evidence="1">
    <location>
        <begin position="60"/>
        <end position="77"/>
    </location>
</feature>
<protein>
    <submittedName>
        <fullName evidence="2">Uncharacterized protein</fullName>
    </submittedName>
</protein>
<name>A0A182X4H7_ANOQN</name>
<feature type="region of interest" description="Disordered" evidence="1">
    <location>
        <begin position="1"/>
        <end position="22"/>
    </location>
</feature>
<dbReference type="AlphaFoldDB" id="A0A182X4H7"/>
<dbReference type="EnsemblMetazoa" id="AQUA004704-RA">
    <property type="protein sequence ID" value="AQUA004704-PA"/>
    <property type="gene ID" value="AQUA004704"/>
</dbReference>
<evidence type="ECO:0000256" key="1">
    <source>
        <dbReference type="SAM" id="MobiDB-lite"/>
    </source>
</evidence>
<evidence type="ECO:0000313" key="2">
    <source>
        <dbReference type="EnsemblMetazoa" id="AQUA004704-PA"/>
    </source>
</evidence>
<dbReference type="VEuPathDB" id="VectorBase:AQUA004704"/>
<feature type="region of interest" description="Disordered" evidence="1">
    <location>
        <begin position="59"/>
        <end position="86"/>
    </location>
</feature>
<sequence length="86" mass="10050">MVAERSQKRTRKKTRTPRTAAGRELCARATCNPGKANRHLQFDSFVPCERFVRLYSTKFQRPESDTDRHRRDLDRPRHAAPGGNFH</sequence>
<proteinExistence type="predicted"/>
<accession>A0A182X4H7</accession>
<evidence type="ECO:0000313" key="3">
    <source>
        <dbReference type="Proteomes" id="UP000076407"/>
    </source>
</evidence>
<dbReference type="Proteomes" id="UP000076407">
    <property type="component" value="Unassembled WGS sequence"/>
</dbReference>
<organism evidence="2 3">
    <name type="scientific">Anopheles quadriannulatus</name>
    <name type="common">Mosquito</name>
    <dbReference type="NCBI Taxonomy" id="34691"/>
    <lineage>
        <taxon>Eukaryota</taxon>
        <taxon>Metazoa</taxon>
        <taxon>Ecdysozoa</taxon>
        <taxon>Arthropoda</taxon>
        <taxon>Hexapoda</taxon>
        <taxon>Insecta</taxon>
        <taxon>Pterygota</taxon>
        <taxon>Neoptera</taxon>
        <taxon>Endopterygota</taxon>
        <taxon>Diptera</taxon>
        <taxon>Nematocera</taxon>
        <taxon>Culicoidea</taxon>
        <taxon>Culicidae</taxon>
        <taxon>Anophelinae</taxon>
        <taxon>Anopheles</taxon>
    </lineage>
</organism>
<reference evidence="2" key="1">
    <citation type="submission" date="2020-05" db="UniProtKB">
        <authorList>
            <consortium name="EnsemblMetazoa"/>
        </authorList>
    </citation>
    <scope>IDENTIFICATION</scope>
    <source>
        <strain evidence="2">SANGQUA</strain>
    </source>
</reference>